<feature type="non-terminal residue" evidence="1">
    <location>
        <position position="1"/>
    </location>
</feature>
<accession>A0AA86TJ82</accession>
<name>A0AA86TJ82_9FABA</name>
<dbReference type="Proteomes" id="UP001189624">
    <property type="component" value="Chromosome 7"/>
</dbReference>
<feature type="non-terminal residue" evidence="1">
    <location>
        <position position="117"/>
    </location>
</feature>
<proteinExistence type="predicted"/>
<reference evidence="1" key="1">
    <citation type="submission" date="2023-10" db="EMBL/GenBank/DDBJ databases">
        <authorList>
            <person name="Domelevo Entfellner J.-B."/>
        </authorList>
    </citation>
    <scope>NUCLEOTIDE SEQUENCE</scope>
</reference>
<dbReference type="EMBL" id="OY731404">
    <property type="protein sequence ID" value="CAJ1969609.1"/>
    <property type="molecule type" value="Genomic_DNA"/>
</dbReference>
<evidence type="ECO:0000313" key="2">
    <source>
        <dbReference type="Proteomes" id="UP001189624"/>
    </source>
</evidence>
<organism evidence="1 2">
    <name type="scientific">Sphenostylis stenocarpa</name>
    <dbReference type="NCBI Taxonomy" id="92480"/>
    <lineage>
        <taxon>Eukaryota</taxon>
        <taxon>Viridiplantae</taxon>
        <taxon>Streptophyta</taxon>
        <taxon>Embryophyta</taxon>
        <taxon>Tracheophyta</taxon>
        <taxon>Spermatophyta</taxon>
        <taxon>Magnoliopsida</taxon>
        <taxon>eudicotyledons</taxon>
        <taxon>Gunneridae</taxon>
        <taxon>Pentapetalae</taxon>
        <taxon>rosids</taxon>
        <taxon>fabids</taxon>
        <taxon>Fabales</taxon>
        <taxon>Fabaceae</taxon>
        <taxon>Papilionoideae</taxon>
        <taxon>50 kb inversion clade</taxon>
        <taxon>NPAAA clade</taxon>
        <taxon>indigoferoid/millettioid clade</taxon>
        <taxon>Phaseoleae</taxon>
        <taxon>Sphenostylis</taxon>
    </lineage>
</organism>
<sequence length="117" mass="13124">GRISVPKAAKEAQDKQGGVRRIKESRNLFFSPFTSSAPTLLARLDFRGIHTAHTPLGYSKVRTGLCLAVDDEGIESVTCCLETLQRDRYFANHELRYRARHVLSNNIDAPQKLAKLN</sequence>
<gene>
    <name evidence="1" type="ORF">AYBTSS11_LOCUS22348</name>
</gene>
<protein>
    <submittedName>
        <fullName evidence="1">Uncharacterized protein</fullName>
    </submittedName>
</protein>
<evidence type="ECO:0000313" key="1">
    <source>
        <dbReference type="EMBL" id="CAJ1969609.1"/>
    </source>
</evidence>
<dbReference type="AlphaFoldDB" id="A0AA86TJ82"/>
<dbReference type="Gramene" id="rna-AYBTSS11_LOCUS22348">
    <property type="protein sequence ID" value="CAJ1969609.1"/>
    <property type="gene ID" value="gene-AYBTSS11_LOCUS22348"/>
</dbReference>
<keyword evidence="2" id="KW-1185">Reference proteome</keyword>